<dbReference type="AlphaFoldDB" id="A0A1H7L1G0"/>
<proteinExistence type="predicted"/>
<evidence type="ECO:0000313" key="2">
    <source>
        <dbReference type="Proteomes" id="UP000199120"/>
    </source>
</evidence>
<dbReference type="Proteomes" id="UP000199120">
    <property type="component" value="Unassembled WGS sequence"/>
</dbReference>
<gene>
    <name evidence="1" type="ORF">SAMN05192542_104140</name>
</gene>
<reference evidence="2" key="1">
    <citation type="submission" date="2016-10" db="EMBL/GenBank/DDBJ databases">
        <authorList>
            <person name="Varghese N."/>
            <person name="Submissions S."/>
        </authorList>
    </citation>
    <scope>NUCLEOTIDE SEQUENCE [LARGE SCALE GENOMIC DNA]</scope>
    <source>
        <strain evidence="2">LMG 26416</strain>
    </source>
</reference>
<dbReference type="OrthoDB" id="9940207at2"/>
<dbReference type="STRING" id="416943.SAMN05445871_4039"/>
<dbReference type="EMBL" id="FOAJ01000004">
    <property type="protein sequence ID" value="SEK92674.1"/>
    <property type="molecule type" value="Genomic_DNA"/>
</dbReference>
<organism evidence="1 2">
    <name type="scientific">Paraburkholderia caballeronis</name>
    <dbReference type="NCBI Taxonomy" id="416943"/>
    <lineage>
        <taxon>Bacteria</taxon>
        <taxon>Pseudomonadati</taxon>
        <taxon>Pseudomonadota</taxon>
        <taxon>Betaproteobacteria</taxon>
        <taxon>Burkholderiales</taxon>
        <taxon>Burkholderiaceae</taxon>
        <taxon>Paraburkholderia</taxon>
    </lineage>
</organism>
<sequence length="93" mass="9427">MNHVTQAYSYRHVSASGNIRAGDGVLGGIFVSAATGTPTIAIYDDAADGVGTLLVDEFTPTPGQWIPLPFAFVNGLNIVIGGTVSATVGFTAG</sequence>
<name>A0A1H7L1G0_9BURK</name>
<dbReference type="RefSeq" id="WP_090548089.1">
    <property type="nucleotide sequence ID" value="NZ_FNSR01000002.1"/>
</dbReference>
<accession>A0A1H7L1G0</accession>
<keyword evidence="2" id="KW-1185">Reference proteome</keyword>
<protein>
    <submittedName>
        <fullName evidence="1">Uncharacterized protein</fullName>
    </submittedName>
</protein>
<evidence type="ECO:0000313" key="1">
    <source>
        <dbReference type="EMBL" id="SEK92674.1"/>
    </source>
</evidence>